<feature type="compositionally biased region" description="Basic and acidic residues" evidence="1">
    <location>
        <begin position="11"/>
        <end position="21"/>
    </location>
</feature>
<protein>
    <submittedName>
        <fullName evidence="2">Uncharacterized protein</fullName>
    </submittedName>
</protein>
<name>A0ABS8V614_DATST</name>
<evidence type="ECO:0000313" key="3">
    <source>
        <dbReference type="Proteomes" id="UP000823775"/>
    </source>
</evidence>
<sequence length="121" mass="13170">MSANRRLGLRSIDRRTHRGTADAKPRTVGAFDFLTFDLGTIGSGVSPVGFGESPIECWSTIQNGFKTLSGSRITSVIHESGLATRRSITSTLLSCPVCYPTSTRKWRSVNCSYNSPMLVVL</sequence>
<comment type="caution">
    <text evidence="2">The sequence shown here is derived from an EMBL/GenBank/DDBJ whole genome shotgun (WGS) entry which is preliminary data.</text>
</comment>
<evidence type="ECO:0000313" key="2">
    <source>
        <dbReference type="EMBL" id="MCD9641857.1"/>
    </source>
</evidence>
<dbReference type="EMBL" id="JACEIK010003478">
    <property type="protein sequence ID" value="MCD9641857.1"/>
    <property type="molecule type" value="Genomic_DNA"/>
</dbReference>
<reference evidence="2 3" key="1">
    <citation type="journal article" date="2021" name="BMC Genomics">
        <title>Datura genome reveals duplications of psychoactive alkaloid biosynthetic genes and high mutation rate following tissue culture.</title>
        <authorList>
            <person name="Rajewski A."/>
            <person name="Carter-House D."/>
            <person name="Stajich J."/>
            <person name="Litt A."/>
        </authorList>
    </citation>
    <scope>NUCLEOTIDE SEQUENCE [LARGE SCALE GENOMIC DNA]</scope>
    <source>
        <strain evidence="2">AR-01</strain>
    </source>
</reference>
<dbReference type="Proteomes" id="UP000823775">
    <property type="component" value="Unassembled WGS sequence"/>
</dbReference>
<proteinExistence type="predicted"/>
<keyword evidence="3" id="KW-1185">Reference proteome</keyword>
<feature type="region of interest" description="Disordered" evidence="1">
    <location>
        <begin position="1"/>
        <end position="21"/>
    </location>
</feature>
<evidence type="ECO:0000256" key="1">
    <source>
        <dbReference type="SAM" id="MobiDB-lite"/>
    </source>
</evidence>
<organism evidence="2 3">
    <name type="scientific">Datura stramonium</name>
    <name type="common">Jimsonweed</name>
    <name type="synonym">Common thornapple</name>
    <dbReference type="NCBI Taxonomy" id="4076"/>
    <lineage>
        <taxon>Eukaryota</taxon>
        <taxon>Viridiplantae</taxon>
        <taxon>Streptophyta</taxon>
        <taxon>Embryophyta</taxon>
        <taxon>Tracheophyta</taxon>
        <taxon>Spermatophyta</taxon>
        <taxon>Magnoliopsida</taxon>
        <taxon>eudicotyledons</taxon>
        <taxon>Gunneridae</taxon>
        <taxon>Pentapetalae</taxon>
        <taxon>asterids</taxon>
        <taxon>lamiids</taxon>
        <taxon>Solanales</taxon>
        <taxon>Solanaceae</taxon>
        <taxon>Solanoideae</taxon>
        <taxon>Datureae</taxon>
        <taxon>Datura</taxon>
    </lineage>
</organism>
<accession>A0ABS8V614</accession>
<gene>
    <name evidence="2" type="ORF">HAX54_028314</name>
</gene>